<evidence type="ECO:0000259" key="12">
    <source>
        <dbReference type="PROSITE" id="PS50110"/>
    </source>
</evidence>
<sequence length="1631" mass="181802">MWCHLARLLVSLLLISLSANANEPFDSLSNQQKDWLDKKQSLTVVALSNRAPYSYLDNNGELSGLVKDYSALLAQAYNIDIDFLVVDNEQQVRNAIKAGKADFYLFSSTFLKPVPEFSISKAMVPFQLSIISSRPHGVISKVRQLENKKIAIIAGSNDILATPEFATQYNVVGYDTLIDALRALSQGDIDALVTEPISAMDQGQKLGIKGLVSVQPVQKWNRLNAGALINSNNAVLTSIINHFVDTLNYSDKNRLLKKWISPSPYRPSLSGVFSYGLAPYAYSDSTTMGLQYSVIQHILLEMGYQIGQVDTLPTAARQNAIKQDPSIDFVIDLDDAQAAKREFTQSVMKLNYIPVTLAARQLNLNSNGQSLHVSAVLYDDKSIGRNAVTKMTQQLKPASLEFEHDIGNAIEQLKAQTIDVLLIEKRVLEWFVIHSGTVDPSTLQYHPDQSSWFTVPIEFGDDGIRKQFDAAFQYLANDSSRIEDLISINLNKDLREHIKKAKILAYVAGLYVVDKEIGDFTSILNLFDLQSEADYVELYSNSSLPPERSWQVENNQMVMTADKIDARQHTSVTQQIFYRTTNGDRKAGFLKVYFDVNKLLSDHAYFPSLGALDELESDTYNYISKLYQSHGLSGEVLNLNKQEREWLTNNRQVDIGIDPNALPYERLDANGEYSGMINDYLQLIKTKTGLNIDITRVKNWSGTMALADYGLVDLVSAAVENQTLTENYRHTEPLFSSRLAIASTFNHSDLELKNANGMAIGLLTSSANTQSIMTAFPNVNWKLVANTEEGLEKIKAGELVGMIDTLHVLNYLINTLGYNDLKIVNRIDYYVTPSFHVLKNKPILLTILNKAILSISASEHKKIETKWSAPKAIERINYQLVYTIAGFSVFILLLIFAWNRQLKKQINIANEAKKKLEQAQNQLYTILNTSPIAASVIIDGKVIYINETAKRLFQIDDELVADFDVNTIYSDPTARHEMTQRMASDGKIESTELVLKKTDGQIFTALTSYYQLDINGKLANLFWAYDISELKRLNHQLEEAKIEADSANKAKSDFLANMSHEIRTPMNAIIGMSYLAIPEITNKIAKNYVEKVHYSAQSLLTIINDILDLSKIESGHLEFESIPFQLSKPLKDVDQLMQIKAQEKGIEFTTFEDEGCNQLLLGDPLRLFQVILNLVSNAVKFTDQGSVKIFAKVIKSKQDTAEITVSVQDTGIGISQENIEHLFDAFSQADTSTTRKYGGTGLGLNISQKLLNGMGSTMEVSSEHGVGSQFSFCLTLPFANQEQIDLHSEMIKENSKSIQFKGQRLLLVEDNEFNQELAIAMLNKINLHADIASDGSQAVTLASENEYPLVLMDLQMPIMDGYQATNEIRKNDIEIPILAMSANVLSDVKERATLAGMNGFIEKPVELTILAKTLSNWLEFERFESESDPTMQPPSIQETPSVFSLHSANIFTNGDTALLNKLITKFIKNAPTQLESIQQSCLKGALSEGELTAHTLKSMAASIGAQQLSATMQIIETLCASSVNTPKLPEAILTATDQLAQLLPHLDENLISNVETTAVPPQSDTNTISNAELLAIKEKVQTYDGAAITMLDQAIEKNNAHSEKTEKVKNALERYDFEQALSVIDEMLKEH</sequence>
<gene>
    <name evidence="14" type="ORF">PGX00_10255</name>
</gene>
<keyword evidence="9" id="KW-0472">Membrane</keyword>
<feature type="transmembrane region" description="Helical" evidence="9">
    <location>
        <begin position="880"/>
        <end position="898"/>
    </location>
</feature>
<dbReference type="SMART" id="SM00448">
    <property type="entry name" value="REC"/>
    <property type="match status" value="1"/>
</dbReference>
<keyword evidence="4" id="KW-0378">Hydrolase</keyword>
<dbReference type="Pfam" id="PF00072">
    <property type="entry name" value="Response_reg"/>
    <property type="match status" value="1"/>
</dbReference>
<dbReference type="PANTHER" id="PTHR45339:SF3">
    <property type="entry name" value="HISTIDINE KINASE"/>
    <property type="match status" value="1"/>
</dbReference>
<feature type="coiled-coil region" evidence="8">
    <location>
        <begin position="1027"/>
        <end position="1057"/>
    </location>
</feature>
<dbReference type="SMART" id="SM00387">
    <property type="entry name" value="HATPase_c"/>
    <property type="match status" value="1"/>
</dbReference>
<evidence type="ECO:0000259" key="11">
    <source>
        <dbReference type="PROSITE" id="PS50109"/>
    </source>
</evidence>
<dbReference type="InterPro" id="IPR003661">
    <property type="entry name" value="HisK_dim/P_dom"/>
</dbReference>
<dbReference type="InterPro" id="IPR003594">
    <property type="entry name" value="HATPase_dom"/>
</dbReference>
<dbReference type="Pfam" id="PF00512">
    <property type="entry name" value="HisKA"/>
    <property type="match status" value="1"/>
</dbReference>
<evidence type="ECO:0000256" key="8">
    <source>
        <dbReference type="SAM" id="Coils"/>
    </source>
</evidence>
<dbReference type="SMART" id="SM00062">
    <property type="entry name" value="PBPb"/>
    <property type="match status" value="2"/>
</dbReference>
<feature type="domain" description="HPt" evidence="13">
    <location>
        <begin position="1455"/>
        <end position="1557"/>
    </location>
</feature>
<dbReference type="PROSITE" id="PS50109">
    <property type="entry name" value="HIS_KIN"/>
    <property type="match status" value="1"/>
</dbReference>
<evidence type="ECO:0000256" key="7">
    <source>
        <dbReference type="PROSITE-ProRule" id="PRU00169"/>
    </source>
</evidence>
<keyword evidence="9" id="KW-0812">Transmembrane</keyword>
<keyword evidence="15" id="KW-1185">Reference proteome</keyword>
<feature type="domain" description="Response regulatory" evidence="12">
    <location>
        <begin position="1304"/>
        <end position="1418"/>
    </location>
</feature>
<dbReference type="CDD" id="cd17546">
    <property type="entry name" value="REC_hyHK_CKI1_RcsC-like"/>
    <property type="match status" value="1"/>
</dbReference>
<evidence type="ECO:0000256" key="1">
    <source>
        <dbReference type="ARBA" id="ARBA00000085"/>
    </source>
</evidence>
<evidence type="ECO:0000256" key="6">
    <source>
        <dbReference type="PROSITE-ProRule" id="PRU00110"/>
    </source>
</evidence>
<dbReference type="SUPFAM" id="SSF47226">
    <property type="entry name" value="Histidine-containing phosphotransfer domain, HPT domain"/>
    <property type="match status" value="1"/>
</dbReference>
<evidence type="ECO:0000256" key="2">
    <source>
        <dbReference type="ARBA" id="ARBA00012438"/>
    </source>
</evidence>
<keyword evidence="5" id="KW-0902">Two-component regulatory system</keyword>
<dbReference type="InterPro" id="IPR036641">
    <property type="entry name" value="HPT_dom_sf"/>
</dbReference>
<dbReference type="Gene3D" id="3.40.190.10">
    <property type="entry name" value="Periplasmic binding protein-like II"/>
    <property type="match status" value="4"/>
</dbReference>
<dbReference type="PROSITE" id="PS50894">
    <property type="entry name" value="HPT"/>
    <property type="match status" value="1"/>
</dbReference>
<organism evidence="14 15">
    <name type="scientific">Vibrio algarum</name>
    <dbReference type="NCBI Taxonomy" id="3020714"/>
    <lineage>
        <taxon>Bacteria</taxon>
        <taxon>Pseudomonadati</taxon>
        <taxon>Pseudomonadota</taxon>
        <taxon>Gammaproteobacteria</taxon>
        <taxon>Vibrionales</taxon>
        <taxon>Vibrionaceae</taxon>
        <taxon>Vibrio</taxon>
    </lineage>
</organism>
<dbReference type="PANTHER" id="PTHR45339">
    <property type="entry name" value="HYBRID SIGNAL TRANSDUCTION HISTIDINE KINASE J"/>
    <property type="match status" value="1"/>
</dbReference>
<name>A0ABT4YR24_9VIBR</name>
<dbReference type="Gene3D" id="3.40.50.2300">
    <property type="match status" value="1"/>
</dbReference>
<dbReference type="SUPFAM" id="SSF52172">
    <property type="entry name" value="CheY-like"/>
    <property type="match status" value="1"/>
</dbReference>
<dbReference type="EMBL" id="JAQLOI010000001">
    <property type="protein sequence ID" value="MDB1124006.1"/>
    <property type="molecule type" value="Genomic_DNA"/>
</dbReference>
<evidence type="ECO:0000313" key="14">
    <source>
        <dbReference type="EMBL" id="MDB1124006.1"/>
    </source>
</evidence>
<feature type="domain" description="Histidine kinase" evidence="11">
    <location>
        <begin position="1057"/>
        <end position="1278"/>
    </location>
</feature>
<dbReference type="SUPFAM" id="SSF55874">
    <property type="entry name" value="ATPase domain of HSP90 chaperone/DNA topoisomerase II/histidine kinase"/>
    <property type="match status" value="1"/>
</dbReference>
<reference evidence="14 15" key="1">
    <citation type="submission" date="2023-01" db="EMBL/GenBank/DDBJ databases">
        <title>Vibrio sp. KJ40-1 sp.nov, isolated from marine algae.</title>
        <authorList>
            <person name="Butt M."/>
            <person name="Kim J.M.J."/>
            <person name="Jeon C.O.C."/>
        </authorList>
    </citation>
    <scope>NUCLEOTIDE SEQUENCE [LARGE SCALE GENOMIC DNA]</scope>
    <source>
        <strain evidence="14 15">KJ40-1</strain>
    </source>
</reference>
<dbReference type="Gene3D" id="3.30.450.20">
    <property type="entry name" value="PAS domain"/>
    <property type="match status" value="1"/>
</dbReference>
<dbReference type="CDD" id="cd16922">
    <property type="entry name" value="HATPase_EvgS-ArcB-TorS-like"/>
    <property type="match status" value="1"/>
</dbReference>
<dbReference type="InterPro" id="IPR001789">
    <property type="entry name" value="Sig_transdc_resp-reg_receiver"/>
</dbReference>
<dbReference type="InterPro" id="IPR005467">
    <property type="entry name" value="His_kinase_dom"/>
</dbReference>
<dbReference type="InterPro" id="IPR004358">
    <property type="entry name" value="Sig_transdc_His_kin-like_C"/>
</dbReference>
<keyword evidence="8" id="KW-0175">Coiled coil</keyword>
<dbReference type="CDD" id="cd01007">
    <property type="entry name" value="PBP2_BvgS_HisK_like"/>
    <property type="match status" value="1"/>
</dbReference>
<dbReference type="Pfam" id="PF01627">
    <property type="entry name" value="Hpt"/>
    <property type="match status" value="1"/>
</dbReference>
<feature type="signal peptide" evidence="10">
    <location>
        <begin position="1"/>
        <end position="21"/>
    </location>
</feature>
<dbReference type="CDD" id="cd00088">
    <property type="entry name" value="HPT"/>
    <property type="match status" value="1"/>
</dbReference>
<comment type="catalytic activity">
    <reaction evidence="1">
        <text>ATP + protein L-histidine = ADP + protein N-phospho-L-histidine.</text>
        <dbReference type="EC" id="2.7.13.3"/>
    </reaction>
</comment>
<dbReference type="InterPro" id="IPR001638">
    <property type="entry name" value="Solute-binding_3/MltF_N"/>
</dbReference>
<dbReference type="SUPFAM" id="SSF47384">
    <property type="entry name" value="Homodimeric domain of signal transducing histidine kinase"/>
    <property type="match status" value="1"/>
</dbReference>
<dbReference type="PROSITE" id="PS50110">
    <property type="entry name" value="RESPONSE_REGULATORY"/>
    <property type="match status" value="1"/>
</dbReference>
<dbReference type="InterPro" id="IPR011006">
    <property type="entry name" value="CheY-like_superfamily"/>
</dbReference>
<feature type="modified residue" description="4-aspartylphosphate" evidence="7">
    <location>
        <position position="1353"/>
    </location>
</feature>
<dbReference type="EC" id="2.7.13.3" evidence="2"/>
<dbReference type="CDD" id="cd00082">
    <property type="entry name" value="HisKA"/>
    <property type="match status" value="1"/>
</dbReference>
<evidence type="ECO:0000256" key="9">
    <source>
        <dbReference type="SAM" id="Phobius"/>
    </source>
</evidence>
<evidence type="ECO:0000256" key="10">
    <source>
        <dbReference type="SAM" id="SignalP"/>
    </source>
</evidence>
<evidence type="ECO:0000259" key="13">
    <source>
        <dbReference type="PROSITE" id="PS50894"/>
    </source>
</evidence>
<keyword evidence="10" id="KW-0732">Signal</keyword>
<dbReference type="SUPFAM" id="SSF53850">
    <property type="entry name" value="Periplasmic binding protein-like II"/>
    <property type="match status" value="2"/>
</dbReference>
<comment type="caution">
    <text evidence="14">The sequence shown here is derived from an EMBL/GenBank/DDBJ whole genome shotgun (WGS) entry which is preliminary data.</text>
</comment>
<dbReference type="Pfam" id="PF02518">
    <property type="entry name" value="HATPase_c"/>
    <property type="match status" value="1"/>
</dbReference>
<evidence type="ECO:0000313" key="15">
    <source>
        <dbReference type="Proteomes" id="UP001210678"/>
    </source>
</evidence>
<feature type="chain" id="PRO_5045682423" description="histidine kinase" evidence="10">
    <location>
        <begin position="22"/>
        <end position="1631"/>
    </location>
</feature>
<dbReference type="Gene3D" id="1.20.120.160">
    <property type="entry name" value="HPT domain"/>
    <property type="match status" value="1"/>
</dbReference>
<dbReference type="Pfam" id="PF00497">
    <property type="entry name" value="SBP_bac_3"/>
    <property type="match status" value="1"/>
</dbReference>
<feature type="modified residue" description="Phosphohistidine" evidence="6">
    <location>
        <position position="1494"/>
    </location>
</feature>
<evidence type="ECO:0000256" key="5">
    <source>
        <dbReference type="ARBA" id="ARBA00023012"/>
    </source>
</evidence>
<dbReference type="SUPFAM" id="SSF55785">
    <property type="entry name" value="PYP-like sensor domain (PAS domain)"/>
    <property type="match status" value="1"/>
</dbReference>
<evidence type="ECO:0000256" key="3">
    <source>
        <dbReference type="ARBA" id="ARBA00022553"/>
    </source>
</evidence>
<dbReference type="Gene3D" id="3.30.565.10">
    <property type="entry name" value="Histidine kinase-like ATPase, C-terminal domain"/>
    <property type="match status" value="1"/>
</dbReference>
<dbReference type="RefSeq" id="WP_272135867.1">
    <property type="nucleotide sequence ID" value="NZ_JAQLOI010000001.1"/>
</dbReference>
<proteinExistence type="predicted"/>
<dbReference type="PRINTS" id="PR00344">
    <property type="entry name" value="BCTRLSENSOR"/>
</dbReference>
<dbReference type="SMART" id="SM00388">
    <property type="entry name" value="HisKA"/>
    <property type="match status" value="1"/>
</dbReference>
<dbReference type="InterPro" id="IPR008207">
    <property type="entry name" value="Sig_transdc_His_kin_Hpt_dom"/>
</dbReference>
<accession>A0ABT4YR24</accession>
<dbReference type="Gene3D" id="1.10.287.130">
    <property type="match status" value="1"/>
</dbReference>
<dbReference type="Proteomes" id="UP001210678">
    <property type="component" value="Unassembled WGS sequence"/>
</dbReference>
<dbReference type="InterPro" id="IPR036890">
    <property type="entry name" value="HATPase_C_sf"/>
</dbReference>
<protein>
    <recommendedName>
        <fullName evidence="2">histidine kinase</fullName>
        <ecNumber evidence="2">2.7.13.3</ecNumber>
    </recommendedName>
</protein>
<keyword evidence="9" id="KW-1133">Transmembrane helix</keyword>
<dbReference type="InterPro" id="IPR036097">
    <property type="entry name" value="HisK_dim/P_sf"/>
</dbReference>
<dbReference type="InterPro" id="IPR035965">
    <property type="entry name" value="PAS-like_dom_sf"/>
</dbReference>
<keyword evidence="3 7" id="KW-0597">Phosphoprotein</keyword>
<feature type="coiled-coil region" evidence="8">
    <location>
        <begin position="899"/>
        <end position="929"/>
    </location>
</feature>
<evidence type="ECO:0000256" key="4">
    <source>
        <dbReference type="ARBA" id="ARBA00022801"/>
    </source>
</evidence>